<evidence type="ECO:0000313" key="2">
    <source>
        <dbReference type="WBParaSite" id="RSKR_0000151200.1"/>
    </source>
</evidence>
<name>A0AC35TJX3_9BILA</name>
<proteinExistence type="predicted"/>
<evidence type="ECO:0000313" key="1">
    <source>
        <dbReference type="Proteomes" id="UP000095286"/>
    </source>
</evidence>
<sequence>MNLFCSKSRLISPRFTSNLTRAIGKNWLNLKDVEPMDKRIKKGQEFISQYVDANDIEKAEGITYLTKHLSVDFEKMNDAIKVYQRNPNIQSSKDVYISSRPEYMKLFQSLANVPEGIQFLCNFRADLIKLLKTQAQTSPGELSHLIRMDLVLKDMLTNWFSLSNLSLQRVTWDSSASLIQKLVSKEAVHPAKGLIDVKRRMGDNRRCFIFVHSAMPDEPLIVVYVALMNKIADNVQEIVKGMDLVEKNELTTANYYSISSLQDGLKGIDLGNLLIKSVVRELQKEAPKVRLHSTISPIPGFRNWLLRCLHGNSNFEILDQKSIILLKGANFETSDLSKLSKELIILIESNSLDVYEQFKDFLMHSCARYICDARTLSSNFPINPVAHFHLHNGAQVYRLNWRGNTNSRGIEQSCGLMVNYFYDIEKVQENSAKYINNKTVHISDKVRNLL</sequence>
<dbReference type="Proteomes" id="UP000095286">
    <property type="component" value="Unplaced"/>
</dbReference>
<protein>
    <submittedName>
        <fullName evidence="2">Malonyl-CoA decarboxylase, mitochondrial</fullName>
    </submittedName>
</protein>
<reference evidence="2" key="1">
    <citation type="submission" date="2016-11" db="UniProtKB">
        <authorList>
            <consortium name="WormBaseParasite"/>
        </authorList>
    </citation>
    <scope>IDENTIFICATION</scope>
    <source>
        <strain evidence="2">KR3021</strain>
    </source>
</reference>
<dbReference type="WBParaSite" id="RSKR_0000151200.1">
    <property type="protein sequence ID" value="RSKR_0000151200.1"/>
    <property type="gene ID" value="RSKR_0000151200"/>
</dbReference>
<accession>A0AC35TJX3</accession>
<organism evidence="1 2">
    <name type="scientific">Rhabditophanes sp. KR3021</name>
    <dbReference type="NCBI Taxonomy" id="114890"/>
    <lineage>
        <taxon>Eukaryota</taxon>
        <taxon>Metazoa</taxon>
        <taxon>Ecdysozoa</taxon>
        <taxon>Nematoda</taxon>
        <taxon>Chromadorea</taxon>
        <taxon>Rhabditida</taxon>
        <taxon>Tylenchina</taxon>
        <taxon>Panagrolaimomorpha</taxon>
        <taxon>Strongyloidoidea</taxon>
        <taxon>Alloionematidae</taxon>
        <taxon>Rhabditophanes</taxon>
    </lineage>
</organism>